<dbReference type="GO" id="GO:0005763">
    <property type="term" value="C:mitochondrial small ribosomal subunit"/>
    <property type="evidence" value="ECO:0007669"/>
    <property type="project" value="TreeGrafter"/>
</dbReference>
<comment type="similarity">
    <text evidence="2">Belongs to the bacterial ribosomal protein bS16 family.</text>
</comment>
<dbReference type="InterPro" id="IPR000307">
    <property type="entry name" value="Ribosomal_bS16"/>
</dbReference>
<dbReference type="GO" id="GO:0003735">
    <property type="term" value="F:structural constituent of ribosome"/>
    <property type="evidence" value="ECO:0007669"/>
    <property type="project" value="InterPro"/>
</dbReference>
<evidence type="ECO:0000256" key="6">
    <source>
        <dbReference type="ARBA" id="ARBA00035263"/>
    </source>
</evidence>
<dbReference type="Gene3D" id="3.30.1320.10">
    <property type="match status" value="1"/>
</dbReference>
<dbReference type="EMBL" id="OU895877">
    <property type="protein sequence ID" value="CAG9798912.1"/>
    <property type="molecule type" value="Genomic_DNA"/>
</dbReference>
<organism evidence="8 9">
    <name type="scientific">Chironomus riparius</name>
    <dbReference type="NCBI Taxonomy" id="315576"/>
    <lineage>
        <taxon>Eukaryota</taxon>
        <taxon>Metazoa</taxon>
        <taxon>Ecdysozoa</taxon>
        <taxon>Arthropoda</taxon>
        <taxon>Hexapoda</taxon>
        <taxon>Insecta</taxon>
        <taxon>Pterygota</taxon>
        <taxon>Neoptera</taxon>
        <taxon>Endopterygota</taxon>
        <taxon>Diptera</taxon>
        <taxon>Nematocera</taxon>
        <taxon>Chironomoidea</taxon>
        <taxon>Chironomidae</taxon>
        <taxon>Chironominae</taxon>
        <taxon>Chironomus</taxon>
    </lineage>
</organism>
<dbReference type="GO" id="GO:0032543">
    <property type="term" value="P:mitochondrial translation"/>
    <property type="evidence" value="ECO:0007669"/>
    <property type="project" value="TreeGrafter"/>
</dbReference>
<dbReference type="PANTHER" id="PTHR12919">
    <property type="entry name" value="30S RIBOSOMAL PROTEIN S16"/>
    <property type="match status" value="1"/>
</dbReference>
<name>A0A9N9WPA9_9DIPT</name>
<keyword evidence="4" id="KW-0496">Mitochondrion</keyword>
<dbReference type="NCBIfam" id="TIGR00002">
    <property type="entry name" value="S16"/>
    <property type="match status" value="1"/>
</dbReference>
<reference evidence="8" key="2">
    <citation type="submission" date="2022-10" db="EMBL/GenBank/DDBJ databases">
        <authorList>
            <consortium name="ENA_rothamsted_submissions"/>
            <consortium name="culmorum"/>
            <person name="King R."/>
        </authorList>
    </citation>
    <scope>NUCLEOTIDE SEQUENCE</scope>
</reference>
<evidence type="ECO:0000256" key="7">
    <source>
        <dbReference type="ARBA" id="ARBA00035438"/>
    </source>
</evidence>
<evidence type="ECO:0000256" key="4">
    <source>
        <dbReference type="ARBA" id="ARBA00023128"/>
    </source>
</evidence>
<reference evidence="8" key="1">
    <citation type="submission" date="2022-01" db="EMBL/GenBank/DDBJ databases">
        <authorList>
            <person name="King R."/>
        </authorList>
    </citation>
    <scope>NUCLEOTIDE SEQUENCE</scope>
</reference>
<evidence type="ECO:0000313" key="8">
    <source>
        <dbReference type="EMBL" id="CAG9798912.1"/>
    </source>
</evidence>
<dbReference type="SUPFAM" id="SSF54565">
    <property type="entry name" value="Ribosomal protein S16"/>
    <property type="match status" value="1"/>
</dbReference>
<dbReference type="AlphaFoldDB" id="A0A9N9WPA9"/>
<keyword evidence="5" id="KW-0687">Ribonucleoprotein</keyword>
<evidence type="ECO:0000256" key="2">
    <source>
        <dbReference type="ARBA" id="ARBA00006668"/>
    </source>
</evidence>
<evidence type="ECO:0000313" key="9">
    <source>
        <dbReference type="Proteomes" id="UP001153620"/>
    </source>
</evidence>
<keyword evidence="3" id="KW-0689">Ribosomal protein</keyword>
<dbReference type="OrthoDB" id="407221at2759"/>
<dbReference type="PANTHER" id="PTHR12919:SF20">
    <property type="entry name" value="SMALL RIBOSOMAL SUBUNIT PROTEIN BS16M"/>
    <property type="match status" value="1"/>
</dbReference>
<sequence length="141" mass="16399">MSRNVIENVKMLPRIRNALFPASGTGQYYPRSAKTIRLFKQGCTNRPFYQVVVMERRKAQYEPVIEQIGTYDPMPNSNNEILVSLNYERIRHWIGSGAHVSRPVLEILGISGFYPIYPKTYMKAWRMRAADEKKETEAVKE</sequence>
<evidence type="ECO:0000256" key="5">
    <source>
        <dbReference type="ARBA" id="ARBA00023274"/>
    </source>
</evidence>
<dbReference type="InterPro" id="IPR023803">
    <property type="entry name" value="Ribosomal_bS16_dom_sf"/>
</dbReference>
<evidence type="ECO:0000256" key="1">
    <source>
        <dbReference type="ARBA" id="ARBA00004173"/>
    </source>
</evidence>
<protein>
    <recommendedName>
        <fullName evidence="6">Small ribosomal subunit protein bS16m</fullName>
    </recommendedName>
    <alternativeName>
        <fullName evidence="7">28S ribosomal protein S16, mitochondrial</fullName>
    </alternativeName>
</protein>
<proteinExistence type="inferred from homology"/>
<keyword evidence="9" id="KW-1185">Reference proteome</keyword>
<dbReference type="Pfam" id="PF00886">
    <property type="entry name" value="Ribosomal_S16"/>
    <property type="match status" value="1"/>
</dbReference>
<dbReference type="FunFam" id="3.30.1320.10:FF:000004">
    <property type="entry name" value="28S ribosomal protein S16, mitochondrial"/>
    <property type="match status" value="1"/>
</dbReference>
<comment type="subcellular location">
    <subcellularLocation>
        <location evidence="1">Mitochondrion</location>
    </subcellularLocation>
</comment>
<dbReference type="Proteomes" id="UP001153620">
    <property type="component" value="Chromosome 1"/>
</dbReference>
<evidence type="ECO:0000256" key="3">
    <source>
        <dbReference type="ARBA" id="ARBA00022980"/>
    </source>
</evidence>
<dbReference type="HAMAP" id="MF_00385">
    <property type="entry name" value="Ribosomal_bS16"/>
    <property type="match status" value="1"/>
</dbReference>
<dbReference type="GO" id="GO:0005743">
    <property type="term" value="C:mitochondrial inner membrane"/>
    <property type="evidence" value="ECO:0007669"/>
    <property type="project" value="UniProtKB-ARBA"/>
</dbReference>
<accession>A0A9N9WPA9</accession>
<gene>
    <name evidence="8" type="ORF">CHIRRI_LOCUS1887</name>
</gene>